<dbReference type="FunFam" id="2.40.420.20:FF:000001">
    <property type="entry name" value="Efflux RND transporter periplasmic adaptor subunit"/>
    <property type="match status" value="1"/>
</dbReference>
<feature type="domain" description="Multidrug resistance protein MdtA-like barrel-sandwich hybrid" evidence="6">
    <location>
        <begin position="64"/>
        <end position="206"/>
    </location>
</feature>
<keyword evidence="4" id="KW-0732">Signal</keyword>
<dbReference type="Gene3D" id="1.10.287.470">
    <property type="entry name" value="Helix hairpin bin"/>
    <property type="match status" value="1"/>
</dbReference>
<keyword evidence="10" id="KW-1185">Reference proteome</keyword>
<dbReference type="Gene3D" id="2.40.420.20">
    <property type="match status" value="1"/>
</dbReference>
<dbReference type="GO" id="GO:0022857">
    <property type="term" value="F:transmembrane transporter activity"/>
    <property type="evidence" value="ECO:0007669"/>
    <property type="project" value="InterPro"/>
</dbReference>
<evidence type="ECO:0000256" key="3">
    <source>
        <dbReference type="SAM" id="Coils"/>
    </source>
</evidence>
<dbReference type="GO" id="GO:0046677">
    <property type="term" value="P:response to antibiotic"/>
    <property type="evidence" value="ECO:0007669"/>
    <property type="project" value="TreeGrafter"/>
</dbReference>
<dbReference type="PANTHER" id="PTHR30158">
    <property type="entry name" value="ACRA/E-RELATED COMPONENT OF DRUG EFFLUX TRANSPORTER"/>
    <property type="match status" value="1"/>
</dbReference>
<comment type="similarity">
    <text evidence="2">Belongs to the membrane fusion protein (MFP) (TC 8.A.1) family.</text>
</comment>
<dbReference type="EMBL" id="JAPKNK010000001">
    <property type="protein sequence ID" value="MCX5568103.1"/>
    <property type="molecule type" value="Genomic_DNA"/>
</dbReference>
<evidence type="ECO:0000259" key="8">
    <source>
        <dbReference type="Pfam" id="PF25967"/>
    </source>
</evidence>
<proteinExistence type="inferred from homology"/>
<dbReference type="RefSeq" id="WP_266337063.1">
    <property type="nucleotide sequence ID" value="NZ_JAPKNK010000001.1"/>
</dbReference>
<evidence type="ECO:0000259" key="7">
    <source>
        <dbReference type="Pfam" id="PF25944"/>
    </source>
</evidence>
<dbReference type="Gene3D" id="2.40.50.100">
    <property type="match status" value="1"/>
</dbReference>
<dbReference type="GO" id="GO:0005886">
    <property type="term" value="C:plasma membrane"/>
    <property type="evidence" value="ECO:0007669"/>
    <property type="project" value="TreeGrafter"/>
</dbReference>
<protein>
    <submittedName>
        <fullName evidence="9">Efflux RND transporter periplasmic adaptor subunit</fullName>
    </submittedName>
</protein>
<dbReference type="Pfam" id="PF25944">
    <property type="entry name" value="Beta-barrel_RND"/>
    <property type="match status" value="1"/>
</dbReference>
<evidence type="ECO:0000313" key="9">
    <source>
        <dbReference type="EMBL" id="MCX5568103.1"/>
    </source>
</evidence>
<dbReference type="Gene3D" id="2.40.30.170">
    <property type="match status" value="1"/>
</dbReference>
<evidence type="ECO:0000256" key="1">
    <source>
        <dbReference type="ARBA" id="ARBA00004196"/>
    </source>
</evidence>
<evidence type="ECO:0000256" key="4">
    <source>
        <dbReference type="SAM" id="SignalP"/>
    </source>
</evidence>
<dbReference type="InterPro" id="IPR058625">
    <property type="entry name" value="MdtA-like_BSH"/>
</dbReference>
<organism evidence="9 10">
    <name type="scientific">Kaistia nematophila</name>
    <dbReference type="NCBI Taxonomy" id="2994654"/>
    <lineage>
        <taxon>Bacteria</taxon>
        <taxon>Pseudomonadati</taxon>
        <taxon>Pseudomonadota</taxon>
        <taxon>Alphaproteobacteria</taxon>
        <taxon>Hyphomicrobiales</taxon>
        <taxon>Kaistiaceae</taxon>
        <taxon>Kaistia</taxon>
    </lineage>
</organism>
<evidence type="ECO:0000259" key="6">
    <source>
        <dbReference type="Pfam" id="PF25917"/>
    </source>
</evidence>
<dbReference type="GO" id="GO:0030313">
    <property type="term" value="C:cell envelope"/>
    <property type="evidence" value="ECO:0007669"/>
    <property type="project" value="UniProtKB-SubCell"/>
</dbReference>
<feature type="signal peptide" evidence="4">
    <location>
        <begin position="1"/>
        <end position="29"/>
    </location>
</feature>
<evidence type="ECO:0000259" key="5">
    <source>
        <dbReference type="Pfam" id="PF25876"/>
    </source>
</evidence>
<feature type="domain" description="Multidrug resistance protein MdtA-like beta-barrel" evidence="7">
    <location>
        <begin position="212"/>
        <end position="298"/>
    </location>
</feature>
<feature type="chain" id="PRO_5040892288" evidence="4">
    <location>
        <begin position="30"/>
        <end position="386"/>
    </location>
</feature>
<dbReference type="InterPro" id="IPR058627">
    <property type="entry name" value="MdtA-like_C"/>
</dbReference>
<dbReference type="AlphaFoldDB" id="A0A9X3DZB1"/>
<sequence>MRLASFARQTLSTLFLGASLLALPATAMAQAPAAPPPPSVELTTLNAREVPISYSYAGRVSAFREVQVRAQVGGILMERAYVEGARVKAGDVLFRVDPKTYEAEVAKAEAQLQTAEAQLAQANRDKVRAVELFSRQVGSQKTRDDALSAVELAEASVAAAKAQLKAAQINLDYATVRAPIDGVTSLDVVPEGSLIGVGSTDSLLTTITQLDPVYVNFSFTDANAAEIREIAEAHKHPTAGNKLIASITFGDGSAYEKTGEIDFTSASIDTQTGTIRSRAVFANPDFRLIPGQFVRVTISGMSLPQAIVIPEIAVLQGPQGKFVYTVDDKGVAAMAPVTLGQSVEGGWVVTAGLKSGDQVVTSGVIKVRPGAPVAAAKTIVQTAQAN</sequence>
<dbReference type="Pfam" id="PF25876">
    <property type="entry name" value="HH_MFP_RND"/>
    <property type="match status" value="1"/>
</dbReference>
<keyword evidence="3" id="KW-0175">Coiled coil</keyword>
<comment type="subcellular location">
    <subcellularLocation>
        <location evidence="1">Cell envelope</location>
    </subcellularLocation>
</comment>
<evidence type="ECO:0000256" key="2">
    <source>
        <dbReference type="ARBA" id="ARBA00009477"/>
    </source>
</evidence>
<dbReference type="Pfam" id="PF25917">
    <property type="entry name" value="BSH_RND"/>
    <property type="match status" value="1"/>
</dbReference>
<feature type="coiled-coil region" evidence="3">
    <location>
        <begin position="98"/>
        <end position="170"/>
    </location>
</feature>
<name>A0A9X3DZB1_9HYPH</name>
<evidence type="ECO:0000313" key="10">
    <source>
        <dbReference type="Proteomes" id="UP001144805"/>
    </source>
</evidence>
<dbReference type="InterPro" id="IPR058626">
    <property type="entry name" value="MdtA-like_b-barrel"/>
</dbReference>
<dbReference type="SUPFAM" id="SSF111369">
    <property type="entry name" value="HlyD-like secretion proteins"/>
    <property type="match status" value="1"/>
</dbReference>
<dbReference type="InterPro" id="IPR058624">
    <property type="entry name" value="MdtA-like_HH"/>
</dbReference>
<feature type="domain" description="Multidrug resistance protein MdtA-like C-terminal permuted SH3" evidence="8">
    <location>
        <begin position="305"/>
        <end position="364"/>
    </location>
</feature>
<gene>
    <name evidence="9" type="ORF">OSH07_02730</name>
</gene>
<dbReference type="Pfam" id="PF25967">
    <property type="entry name" value="RND-MFP_C"/>
    <property type="match status" value="1"/>
</dbReference>
<dbReference type="Proteomes" id="UP001144805">
    <property type="component" value="Unassembled WGS sequence"/>
</dbReference>
<dbReference type="NCBIfam" id="TIGR01730">
    <property type="entry name" value="RND_mfp"/>
    <property type="match status" value="1"/>
</dbReference>
<accession>A0A9X3DZB1</accession>
<dbReference type="InterPro" id="IPR006143">
    <property type="entry name" value="RND_pump_MFP"/>
</dbReference>
<reference evidence="9" key="1">
    <citation type="submission" date="2022-11" db="EMBL/GenBank/DDBJ databases">
        <title>Biodiversity and phylogenetic relationships of bacteria.</title>
        <authorList>
            <person name="Machado R.A.R."/>
            <person name="Bhat A."/>
            <person name="Loulou A."/>
            <person name="Kallel S."/>
        </authorList>
    </citation>
    <scope>NUCLEOTIDE SEQUENCE</scope>
    <source>
        <strain evidence="9">K-TC2</strain>
    </source>
</reference>
<comment type="caution">
    <text evidence="9">The sequence shown here is derived from an EMBL/GenBank/DDBJ whole genome shotgun (WGS) entry which is preliminary data.</text>
</comment>
<feature type="domain" description="Multidrug resistance protein MdtA-like alpha-helical hairpin" evidence="5">
    <location>
        <begin position="105"/>
        <end position="174"/>
    </location>
</feature>